<dbReference type="EMBL" id="JAVHJO010000015">
    <property type="protein sequence ID" value="KAK6527725.1"/>
    <property type="molecule type" value="Genomic_DNA"/>
</dbReference>
<organism evidence="2 3">
    <name type="scientific">Orbilia ellipsospora</name>
    <dbReference type="NCBI Taxonomy" id="2528407"/>
    <lineage>
        <taxon>Eukaryota</taxon>
        <taxon>Fungi</taxon>
        <taxon>Dikarya</taxon>
        <taxon>Ascomycota</taxon>
        <taxon>Pezizomycotina</taxon>
        <taxon>Orbiliomycetes</taxon>
        <taxon>Orbiliales</taxon>
        <taxon>Orbiliaceae</taxon>
        <taxon>Orbilia</taxon>
    </lineage>
</organism>
<reference evidence="2 3" key="1">
    <citation type="submission" date="2019-10" db="EMBL/GenBank/DDBJ databases">
        <authorList>
            <person name="Palmer J.M."/>
        </authorList>
    </citation>
    <scope>NUCLEOTIDE SEQUENCE [LARGE SCALE GENOMIC DNA]</scope>
    <source>
        <strain evidence="2 3">TWF694</strain>
    </source>
</reference>
<sequence>MASREPNDGVSADIMRLPTEIHYAILSLLSIAGQASAGATCRFWHSILCETSFADTRYRLVEYINTNDYYLHKLLFKKLDISGVIITGEGNKQEALQIRKVSCAVDNAKPPTFINITHCSFLDEPMARPKDNEPVKDASNMCFDIWTYNIPPSRHRRRPLQQNNPTQTKVIEFLRGIANSKLPTRRGISNSDNSLGGTKESLTEISFSMQILPRFKRPRTSIEDSRTFRGVRALEFHIPVVH</sequence>
<dbReference type="Proteomes" id="UP001365542">
    <property type="component" value="Unassembled WGS sequence"/>
</dbReference>
<evidence type="ECO:0000313" key="2">
    <source>
        <dbReference type="EMBL" id="KAK6527725.1"/>
    </source>
</evidence>
<keyword evidence="3" id="KW-1185">Reference proteome</keyword>
<name>A0AAV9WY61_9PEZI</name>
<dbReference type="Pfam" id="PF12937">
    <property type="entry name" value="F-box-like"/>
    <property type="match status" value="1"/>
</dbReference>
<dbReference type="SUPFAM" id="SSF81383">
    <property type="entry name" value="F-box domain"/>
    <property type="match status" value="1"/>
</dbReference>
<dbReference type="AlphaFoldDB" id="A0AAV9WY61"/>
<comment type="caution">
    <text evidence="2">The sequence shown here is derived from an EMBL/GenBank/DDBJ whole genome shotgun (WGS) entry which is preliminary data.</text>
</comment>
<gene>
    <name evidence="2" type="ORF">TWF694_004705</name>
</gene>
<protein>
    <recommendedName>
        <fullName evidence="1">F-box domain-containing protein</fullName>
    </recommendedName>
</protein>
<dbReference type="InterPro" id="IPR036047">
    <property type="entry name" value="F-box-like_dom_sf"/>
</dbReference>
<evidence type="ECO:0000313" key="3">
    <source>
        <dbReference type="Proteomes" id="UP001365542"/>
    </source>
</evidence>
<evidence type="ECO:0000259" key="1">
    <source>
        <dbReference type="Pfam" id="PF12937"/>
    </source>
</evidence>
<proteinExistence type="predicted"/>
<feature type="domain" description="F-box" evidence="1">
    <location>
        <begin position="16"/>
        <end position="52"/>
    </location>
</feature>
<accession>A0AAV9WY61</accession>
<dbReference type="InterPro" id="IPR001810">
    <property type="entry name" value="F-box_dom"/>
</dbReference>
<dbReference type="CDD" id="cd09917">
    <property type="entry name" value="F-box_SF"/>
    <property type="match status" value="1"/>
</dbReference>